<dbReference type="RefSeq" id="WP_090289449.1">
    <property type="nucleotide sequence ID" value="NZ_FNCK01000003.1"/>
</dbReference>
<comment type="caution">
    <text evidence="6">Lacks conserved residue(s) required for the propagation of feature annotation.</text>
</comment>
<keyword evidence="6" id="KW-0460">Magnesium</keyword>
<feature type="binding site" evidence="6">
    <location>
        <position position="102"/>
    </location>
    <ligand>
        <name>5-phospho-alpha-D-ribose 1-diphosphate</name>
        <dbReference type="ChEBI" id="CHEBI:58017"/>
        <note>ligand shared between dimeric partners</note>
    </ligand>
</feature>
<comment type="subunit">
    <text evidence="6">Homodimer.</text>
</comment>
<dbReference type="Proteomes" id="UP000199708">
    <property type="component" value="Unassembled WGS sequence"/>
</dbReference>
<dbReference type="OrthoDB" id="9802134at2"/>
<dbReference type="GO" id="GO:0019856">
    <property type="term" value="P:pyrimidine nucleobase biosynthetic process"/>
    <property type="evidence" value="ECO:0007669"/>
    <property type="project" value="TreeGrafter"/>
</dbReference>
<keyword evidence="3 6" id="KW-0328">Glycosyltransferase</keyword>
<dbReference type="PANTHER" id="PTHR19278">
    <property type="entry name" value="OROTATE PHOSPHORIBOSYLTRANSFERASE"/>
    <property type="match status" value="1"/>
</dbReference>
<evidence type="ECO:0000256" key="5">
    <source>
        <dbReference type="ARBA" id="ARBA00022975"/>
    </source>
</evidence>
<reference evidence="8 9" key="1">
    <citation type="submission" date="2016-10" db="EMBL/GenBank/DDBJ databases">
        <authorList>
            <person name="de Groot N.N."/>
        </authorList>
    </citation>
    <scope>NUCLEOTIDE SEQUENCE [LARGE SCALE GENOMIC DNA]</scope>
    <source>
        <strain evidence="8 9">ATCC BAA-466</strain>
    </source>
</reference>
<dbReference type="STRING" id="120956.SAMN05421791_10333"/>
<dbReference type="UniPathway" id="UPA00070">
    <property type="reaction ID" value="UER00119"/>
</dbReference>
<feature type="binding site" description="in other chain" evidence="6">
    <location>
        <begin position="128"/>
        <end position="136"/>
    </location>
    <ligand>
        <name>5-phospho-alpha-D-ribose 1-diphosphate</name>
        <dbReference type="ChEBI" id="CHEBI:58017"/>
        <note>ligand shared between dimeric partners</note>
    </ligand>
</feature>
<dbReference type="InterPro" id="IPR029057">
    <property type="entry name" value="PRTase-like"/>
</dbReference>
<comment type="function">
    <text evidence="6">Catalyzes the transfer of a ribosyl phosphate group from 5-phosphoribose 1-diphosphate to orotate, leading to the formation of orotidine monophosphate (OMP).</text>
</comment>
<feature type="domain" description="Phosphoribosyltransferase" evidence="7">
    <location>
        <begin position="51"/>
        <end position="158"/>
    </location>
</feature>
<gene>
    <name evidence="6" type="primary">pyrE</name>
    <name evidence="8" type="ORF">SAMN05421791_10333</name>
</gene>
<protein>
    <recommendedName>
        <fullName evidence="2 6">Orotate phosphoribosyltransferase</fullName>
        <shortName evidence="6">OPRT</shortName>
        <shortName evidence="6">OPRTase</shortName>
        <ecNumber evidence="2 6">2.4.2.10</ecNumber>
    </recommendedName>
</protein>
<dbReference type="PANTHER" id="PTHR19278:SF9">
    <property type="entry name" value="URIDINE 5'-MONOPHOSPHATE SYNTHASE"/>
    <property type="match status" value="1"/>
</dbReference>
<dbReference type="Gene3D" id="3.40.50.2020">
    <property type="match status" value="1"/>
</dbReference>
<dbReference type="InterPro" id="IPR023031">
    <property type="entry name" value="OPRT"/>
</dbReference>
<dbReference type="AlphaFoldDB" id="A0A1G7RIJ7"/>
<dbReference type="InterPro" id="IPR004467">
    <property type="entry name" value="Or_phspho_trans_dom"/>
</dbReference>
<dbReference type="NCBIfam" id="TIGR00336">
    <property type="entry name" value="pyrE"/>
    <property type="match status" value="1"/>
</dbReference>
<dbReference type="EMBL" id="FNCK01000003">
    <property type="protein sequence ID" value="SDG09840.1"/>
    <property type="molecule type" value="Genomic_DNA"/>
</dbReference>
<evidence type="ECO:0000313" key="9">
    <source>
        <dbReference type="Proteomes" id="UP000199708"/>
    </source>
</evidence>
<feature type="binding site" evidence="6">
    <location>
        <position position="108"/>
    </location>
    <ligand>
        <name>5-phospho-alpha-D-ribose 1-diphosphate</name>
        <dbReference type="ChEBI" id="CHEBI:58017"/>
        <note>ligand shared between dimeric partners</note>
    </ligand>
</feature>
<dbReference type="Pfam" id="PF00156">
    <property type="entry name" value="Pribosyltran"/>
    <property type="match status" value="1"/>
</dbReference>
<dbReference type="CDD" id="cd06223">
    <property type="entry name" value="PRTases_typeI"/>
    <property type="match status" value="1"/>
</dbReference>
<evidence type="ECO:0000313" key="8">
    <source>
        <dbReference type="EMBL" id="SDG09840.1"/>
    </source>
</evidence>
<dbReference type="InterPro" id="IPR000836">
    <property type="entry name" value="PRTase_dom"/>
</dbReference>
<comment type="similarity">
    <text evidence="6">Belongs to the purine/pyrimidine phosphoribosyltransferase family. PyrE subfamily.</text>
</comment>
<dbReference type="HAMAP" id="MF_01208">
    <property type="entry name" value="PyrE"/>
    <property type="match status" value="1"/>
</dbReference>
<dbReference type="EC" id="2.4.2.10" evidence="2 6"/>
<keyword evidence="5 6" id="KW-0665">Pyrimidine biosynthesis</keyword>
<comment type="catalytic activity">
    <reaction evidence="6">
        <text>orotidine 5'-phosphate + diphosphate = orotate + 5-phospho-alpha-D-ribose 1-diphosphate</text>
        <dbReference type="Rhea" id="RHEA:10380"/>
        <dbReference type="ChEBI" id="CHEBI:30839"/>
        <dbReference type="ChEBI" id="CHEBI:33019"/>
        <dbReference type="ChEBI" id="CHEBI:57538"/>
        <dbReference type="ChEBI" id="CHEBI:58017"/>
        <dbReference type="EC" id="2.4.2.10"/>
    </reaction>
</comment>
<dbReference type="GO" id="GO:0000287">
    <property type="term" value="F:magnesium ion binding"/>
    <property type="evidence" value="ECO:0007669"/>
    <property type="project" value="UniProtKB-UniRule"/>
</dbReference>
<accession>A0A1G7RIJ7</accession>
<dbReference type="GO" id="GO:0044205">
    <property type="term" value="P:'de novo' UMP biosynthetic process"/>
    <property type="evidence" value="ECO:0007669"/>
    <property type="project" value="UniProtKB-UniRule"/>
</dbReference>
<evidence type="ECO:0000256" key="2">
    <source>
        <dbReference type="ARBA" id="ARBA00011971"/>
    </source>
</evidence>
<feature type="binding site" evidence="6">
    <location>
        <position position="132"/>
    </location>
    <ligand>
        <name>orotate</name>
        <dbReference type="ChEBI" id="CHEBI:30839"/>
    </ligand>
</feature>
<comment type="pathway">
    <text evidence="1 6">Pyrimidine metabolism; UMP biosynthesis via de novo pathway; UMP from orotate: step 1/2.</text>
</comment>
<feature type="binding site" evidence="6">
    <location>
        <position position="106"/>
    </location>
    <ligand>
        <name>5-phospho-alpha-D-ribose 1-diphosphate</name>
        <dbReference type="ChEBI" id="CHEBI:58017"/>
        <note>ligand shared between dimeric partners</note>
    </ligand>
</feature>
<evidence type="ECO:0000256" key="4">
    <source>
        <dbReference type="ARBA" id="ARBA00022679"/>
    </source>
</evidence>
<keyword evidence="9" id="KW-1185">Reference proteome</keyword>
<name>A0A1G7RIJ7_9LACT</name>
<evidence type="ECO:0000259" key="7">
    <source>
        <dbReference type="Pfam" id="PF00156"/>
    </source>
</evidence>
<evidence type="ECO:0000256" key="1">
    <source>
        <dbReference type="ARBA" id="ARBA00004889"/>
    </source>
</evidence>
<dbReference type="GO" id="GO:0004588">
    <property type="term" value="F:orotate phosphoribosyltransferase activity"/>
    <property type="evidence" value="ECO:0007669"/>
    <property type="project" value="UniProtKB-UniRule"/>
</dbReference>
<keyword evidence="4 6" id="KW-0808">Transferase</keyword>
<organism evidence="8 9">
    <name type="scientific">Facklamia miroungae</name>
    <dbReference type="NCBI Taxonomy" id="120956"/>
    <lineage>
        <taxon>Bacteria</taxon>
        <taxon>Bacillati</taxon>
        <taxon>Bacillota</taxon>
        <taxon>Bacilli</taxon>
        <taxon>Lactobacillales</taxon>
        <taxon>Aerococcaceae</taxon>
        <taxon>Facklamia</taxon>
    </lineage>
</organism>
<evidence type="ECO:0000256" key="6">
    <source>
        <dbReference type="HAMAP-Rule" id="MF_01208"/>
    </source>
</evidence>
<comment type="cofactor">
    <cofactor evidence="6">
        <name>Mg(2+)</name>
        <dbReference type="ChEBI" id="CHEBI:18420"/>
    </cofactor>
</comment>
<dbReference type="SUPFAM" id="SSF53271">
    <property type="entry name" value="PRTase-like"/>
    <property type="match status" value="1"/>
</dbReference>
<proteinExistence type="inferred from homology"/>
<sequence length="217" mass="23768">METSQPKNNKEKIANILLDIEAVKISLDPPFTWSSGLKSPIYCDNRLIISHPASRKLLIDAMVQAVKENFADVEVIAGTATAGIPHAAFLAQELDLPMIYVRSSPKGHGMHNQIEGRLKPGEKVLMIEDLISTGGSVIKAAHAVQNAGGQVIGALAIFNYLLEAGRQNFAKETFPLVTLSDYVTLIDIVTQKPDLAEHKHSLAKWYKDPQAWSQAFN</sequence>
<evidence type="ECO:0000256" key="3">
    <source>
        <dbReference type="ARBA" id="ARBA00022676"/>
    </source>
</evidence>